<evidence type="ECO:0000313" key="2">
    <source>
        <dbReference type="Proteomes" id="UP001281203"/>
    </source>
</evidence>
<proteinExistence type="predicted"/>
<keyword evidence="2" id="KW-1185">Reference proteome</keyword>
<evidence type="ECO:0000313" key="1">
    <source>
        <dbReference type="EMBL" id="MDV2480857.1"/>
    </source>
</evidence>
<name>A0ABU3WZS1_9EURY</name>
<dbReference type="Proteomes" id="UP001281203">
    <property type="component" value="Unassembled WGS sequence"/>
</dbReference>
<dbReference type="RefSeq" id="WP_317063835.1">
    <property type="nucleotide sequence ID" value="NZ_WBKO01000001.1"/>
</dbReference>
<accession>A0ABU3WZS1</accession>
<sequence length="385" mass="44356">MVLEYKFKKRWDPYSLIDNSSFTIFWHDYLHTTRKRVLYILGLGFDPRMLLGIQTIMQNSPFQESCDCLLITYDEGPDSTSNLHRDLISKNYADIKKLVPHFRKYKEKKIGMLSDDLFHKRRIGDIEAISIIDSFEEINDYTDVIIDISALPRGIYFSLVAKILHLLHERSANNSTKCPNLFVIVSENVELDKRIEDSGVDEEPKYISGFSSDLERSATNDIPIIWIPVLGENKKIQLERTHSWLMPSEICPVVPSPSINPRRGDDLVIEYHSILFDEWVVEPKNIIFADERNPFDLYRQIIDTVLRYDAALAALKGLKVVISSDSSKLISVGALLAAYDLKKNMRSVGLANIEPRGYDILEKENIDKINRNSELFALLLFHEDE</sequence>
<protein>
    <submittedName>
        <fullName evidence="1">Uncharacterized protein</fullName>
    </submittedName>
</protein>
<dbReference type="EMBL" id="WBKO01000001">
    <property type="protein sequence ID" value="MDV2480857.1"/>
    <property type="molecule type" value="Genomic_DNA"/>
</dbReference>
<comment type="caution">
    <text evidence="1">The sequence shown here is derived from an EMBL/GenBank/DDBJ whole genome shotgun (WGS) entry which is preliminary data.</text>
</comment>
<reference evidence="1 2" key="1">
    <citation type="submission" date="2019-10" db="EMBL/GenBank/DDBJ databases">
        <title>Isolation and characterization of Methanoculleus sp. Wushi-C6 from a hot spring well.</title>
        <authorList>
            <person name="Chen S.-C."/>
            <person name="Lan Z.-H."/>
            <person name="You Y.-T."/>
            <person name="Lai M.-C."/>
        </authorList>
    </citation>
    <scope>NUCLEOTIDE SEQUENCE [LARGE SCALE GENOMIC DNA]</scope>
    <source>
        <strain evidence="1 2">Wushi-C6</strain>
    </source>
</reference>
<gene>
    <name evidence="1" type="ORF">F8E02_02315</name>
</gene>
<organism evidence="1 2">
    <name type="scientific">Methanoculleus caldifontis</name>
    <dbReference type="NCBI Taxonomy" id="2651577"/>
    <lineage>
        <taxon>Archaea</taxon>
        <taxon>Methanobacteriati</taxon>
        <taxon>Methanobacteriota</taxon>
        <taxon>Stenosarchaea group</taxon>
        <taxon>Methanomicrobia</taxon>
        <taxon>Methanomicrobiales</taxon>
        <taxon>Methanomicrobiaceae</taxon>
        <taxon>Methanoculleus</taxon>
    </lineage>
</organism>